<keyword evidence="4" id="KW-0808">Transferase</keyword>
<dbReference type="NCBIfam" id="TIGR00229">
    <property type="entry name" value="sensory_box"/>
    <property type="match status" value="1"/>
</dbReference>
<name>A0A7V3RDX8_9BACT</name>
<accession>A0A7V3RDX8</accession>
<dbReference type="PROSITE" id="PS50109">
    <property type="entry name" value="HIS_KIN"/>
    <property type="match status" value="1"/>
</dbReference>
<evidence type="ECO:0000256" key="4">
    <source>
        <dbReference type="ARBA" id="ARBA00022679"/>
    </source>
</evidence>
<dbReference type="InterPro" id="IPR013767">
    <property type="entry name" value="PAS_fold"/>
</dbReference>
<evidence type="ECO:0000259" key="9">
    <source>
        <dbReference type="PROSITE" id="PS50109"/>
    </source>
</evidence>
<dbReference type="Gene3D" id="3.30.565.10">
    <property type="entry name" value="Histidine kinase-like ATPase, C-terminal domain"/>
    <property type="match status" value="1"/>
</dbReference>
<dbReference type="Gene3D" id="3.30.450.40">
    <property type="match status" value="2"/>
</dbReference>
<evidence type="ECO:0000256" key="7">
    <source>
        <dbReference type="ARBA" id="ARBA00022840"/>
    </source>
</evidence>
<dbReference type="InterPro" id="IPR004358">
    <property type="entry name" value="Sig_transdc_His_kin-like_C"/>
</dbReference>
<dbReference type="InterPro" id="IPR003594">
    <property type="entry name" value="HATPase_dom"/>
</dbReference>
<gene>
    <name evidence="11" type="ORF">ENX73_01815</name>
</gene>
<evidence type="ECO:0000256" key="8">
    <source>
        <dbReference type="ARBA" id="ARBA00023012"/>
    </source>
</evidence>
<dbReference type="SUPFAM" id="SSF55874">
    <property type="entry name" value="ATPase domain of HSP90 chaperone/DNA topoisomerase II/histidine kinase"/>
    <property type="match status" value="1"/>
</dbReference>
<dbReference type="SMART" id="SM00388">
    <property type="entry name" value="HisKA"/>
    <property type="match status" value="1"/>
</dbReference>
<dbReference type="GO" id="GO:0006355">
    <property type="term" value="P:regulation of DNA-templated transcription"/>
    <property type="evidence" value="ECO:0007669"/>
    <property type="project" value="InterPro"/>
</dbReference>
<dbReference type="SUPFAM" id="SSF47384">
    <property type="entry name" value="Homodimeric domain of signal transducing histidine kinase"/>
    <property type="match status" value="1"/>
</dbReference>
<evidence type="ECO:0000256" key="5">
    <source>
        <dbReference type="ARBA" id="ARBA00022741"/>
    </source>
</evidence>
<evidence type="ECO:0000256" key="2">
    <source>
        <dbReference type="ARBA" id="ARBA00012438"/>
    </source>
</evidence>
<evidence type="ECO:0000259" key="10">
    <source>
        <dbReference type="PROSITE" id="PS50112"/>
    </source>
</evidence>
<dbReference type="PANTHER" id="PTHR43065">
    <property type="entry name" value="SENSOR HISTIDINE KINASE"/>
    <property type="match status" value="1"/>
</dbReference>
<evidence type="ECO:0000256" key="6">
    <source>
        <dbReference type="ARBA" id="ARBA00022777"/>
    </source>
</evidence>
<organism evidence="11">
    <name type="scientific">Mesoaciditoga lauensis</name>
    <dbReference type="NCBI Taxonomy" id="1495039"/>
    <lineage>
        <taxon>Bacteria</taxon>
        <taxon>Thermotogati</taxon>
        <taxon>Thermotogota</taxon>
        <taxon>Thermotogae</taxon>
        <taxon>Mesoaciditogales</taxon>
        <taxon>Mesoaciditogaceae</taxon>
        <taxon>Mesoaciditoga</taxon>
    </lineage>
</organism>
<dbReference type="InterPro" id="IPR005467">
    <property type="entry name" value="His_kinase_dom"/>
</dbReference>
<dbReference type="SMART" id="SM00387">
    <property type="entry name" value="HATPase_c"/>
    <property type="match status" value="1"/>
</dbReference>
<keyword evidence="3" id="KW-0597">Phosphoprotein</keyword>
<dbReference type="Pfam" id="PF02518">
    <property type="entry name" value="HATPase_c"/>
    <property type="match status" value="1"/>
</dbReference>
<dbReference type="PROSITE" id="PS50112">
    <property type="entry name" value="PAS"/>
    <property type="match status" value="1"/>
</dbReference>
<feature type="domain" description="PAS" evidence="10">
    <location>
        <begin position="549"/>
        <end position="602"/>
    </location>
</feature>
<keyword evidence="6" id="KW-0418">Kinase</keyword>
<dbReference type="Pfam" id="PF01590">
    <property type="entry name" value="GAF"/>
    <property type="match status" value="2"/>
</dbReference>
<dbReference type="Gene3D" id="1.10.287.130">
    <property type="match status" value="1"/>
</dbReference>
<dbReference type="InterPro" id="IPR003018">
    <property type="entry name" value="GAF"/>
</dbReference>
<dbReference type="PANTHER" id="PTHR43065:SF10">
    <property type="entry name" value="PEROXIDE STRESS-ACTIVATED HISTIDINE KINASE MAK3"/>
    <property type="match status" value="1"/>
</dbReference>
<dbReference type="PRINTS" id="PR00344">
    <property type="entry name" value="BCTRLSENSOR"/>
</dbReference>
<dbReference type="SUPFAM" id="SSF55785">
    <property type="entry name" value="PYP-like sensor domain (PAS domain)"/>
    <property type="match status" value="1"/>
</dbReference>
<dbReference type="SMART" id="SM00065">
    <property type="entry name" value="GAF"/>
    <property type="match status" value="2"/>
</dbReference>
<evidence type="ECO:0000256" key="1">
    <source>
        <dbReference type="ARBA" id="ARBA00000085"/>
    </source>
</evidence>
<dbReference type="InterPro" id="IPR036890">
    <property type="entry name" value="HATPase_C_sf"/>
</dbReference>
<keyword evidence="7" id="KW-0067">ATP-binding</keyword>
<feature type="domain" description="Histidine kinase" evidence="9">
    <location>
        <begin position="686"/>
        <end position="893"/>
    </location>
</feature>
<dbReference type="InterPro" id="IPR035965">
    <property type="entry name" value="PAS-like_dom_sf"/>
</dbReference>
<dbReference type="Pfam" id="PF00989">
    <property type="entry name" value="PAS"/>
    <property type="match status" value="1"/>
</dbReference>
<dbReference type="SMART" id="SM00091">
    <property type="entry name" value="PAS"/>
    <property type="match status" value="1"/>
</dbReference>
<evidence type="ECO:0000313" key="11">
    <source>
        <dbReference type="EMBL" id="HGE74846.1"/>
    </source>
</evidence>
<dbReference type="Pfam" id="PF00512">
    <property type="entry name" value="HisKA"/>
    <property type="match status" value="1"/>
</dbReference>
<keyword evidence="8" id="KW-0902">Two-component regulatory system</keyword>
<dbReference type="CDD" id="cd00082">
    <property type="entry name" value="HisKA"/>
    <property type="match status" value="1"/>
</dbReference>
<keyword evidence="5" id="KW-0547">Nucleotide-binding</keyword>
<dbReference type="SUPFAM" id="SSF55781">
    <property type="entry name" value="GAF domain-like"/>
    <property type="match status" value="3"/>
</dbReference>
<dbReference type="GO" id="GO:0000155">
    <property type="term" value="F:phosphorelay sensor kinase activity"/>
    <property type="evidence" value="ECO:0007669"/>
    <property type="project" value="InterPro"/>
</dbReference>
<dbReference type="EC" id="2.7.13.3" evidence="2"/>
<dbReference type="InterPro" id="IPR003661">
    <property type="entry name" value="HisK_dim/P_dom"/>
</dbReference>
<dbReference type="CDD" id="cd00130">
    <property type="entry name" value="PAS"/>
    <property type="match status" value="1"/>
</dbReference>
<dbReference type="GO" id="GO:0005524">
    <property type="term" value="F:ATP binding"/>
    <property type="evidence" value="ECO:0007669"/>
    <property type="project" value="UniProtKB-KW"/>
</dbReference>
<evidence type="ECO:0000256" key="3">
    <source>
        <dbReference type="ARBA" id="ARBA00022553"/>
    </source>
</evidence>
<dbReference type="Gene3D" id="3.30.450.20">
    <property type="entry name" value="PAS domain"/>
    <property type="match status" value="1"/>
</dbReference>
<comment type="catalytic activity">
    <reaction evidence="1">
        <text>ATP + protein L-histidine = ADP + protein N-phospho-L-histidine.</text>
        <dbReference type="EC" id="2.7.13.3"/>
    </reaction>
</comment>
<comment type="caution">
    <text evidence="11">The sequence shown here is derived from an EMBL/GenBank/DDBJ whole genome shotgun (WGS) entry which is preliminary data.</text>
</comment>
<proteinExistence type="predicted"/>
<reference evidence="11" key="1">
    <citation type="journal article" date="2020" name="mSystems">
        <title>Genome- and Community-Level Interaction Insights into Carbon Utilization and Element Cycling Functions of Hydrothermarchaeota in Hydrothermal Sediment.</title>
        <authorList>
            <person name="Zhou Z."/>
            <person name="Liu Y."/>
            <person name="Xu W."/>
            <person name="Pan J."/>
            <person name="Luo Z.H."/>
            <person name="Li M."/>
        </authorList>
    </citation>
    <scope>NUCLEOTIDE SEQUENCE [LARGE SCALE GENOMIC DNA]</scope>
    <source>
        <strain evidence="11">SpSt-966</strain>
    </source>
</reference>
<dbReference type="InterPro" id="IPR029016">
    <property type="entry name" value="GAF-like_dom_sf"/>
</dbReference>
<protein>
    <recommendedName>
        <fullName evidence="2">histidine kinase</fullName>
        <ecNumber evidence="2">2.7.13.3</ecNumber>
    </recommendedName>
</protein>
<dbReference type="AlphaFoldDB" id="A0A7V3RDX8"/>
<sequence>MEPFSDRFLEILNQKNFDDRLKALVDLVKKMSESDSVCVYVYEEEHKQLRLMMSTGPAPADSSKIKIDEIKSDLSKPFEYKDRLAIPIKSNEQLVGLVTIEMNKKLEEAQSAQIAELLKISLELEKKAATIAKLSAIEELDDELSTIPMNIDELYKKVLDFAVKVLNAERGTIWLLGNKELILSYVSGVSEDEIIKRRIEMGYGMVGWIALNKAPLLSTASKVDPRATLDIFSFPVKSTVGVPIIRDNTLIGVMMLMNRKNTDFYRTYRHFDEFDLSLLNSIINRLRMNLNQMELYVKIEKENESLKEFQKQSEDYINYQKEQVRLLNVLQKILQSLRHAQDIKNIYKMVLIGLTSNAGFKFNRALLLEKDESSRVLIAKEWLGPSSEKDVPSAWANAKFNEEKYADFAQYLYEEAMQIDISGGLTIRAKGKYFSYTGDYIFDRVINRSKIVHVTPALVAQRGEEFAELLSLLDVKEFVCIPLIGRREIYGAIVLDNKYTNVPISDDMIDILGIFSESVGLTIESLKSYAELVEKTVNLEKQRSSAEYFKDFLQNVLENLDVAIMVVDRENKILEWNRKSSELFGFEHSKMIGSSINILGPEFADLMNVAERVYDTKEVINLTDYDFKFRGKELFINAIFSPLREQDVDIIIGYIAMFEDVTRRHTLEIELRNRDRLAILGEMSAKIAHEIRNPLSAIGGFTQRAKKATTDEKVSKYLDIILGETKRLEEMVNETLEFSRHEQHGDFTMTSINELVQDVVTLYTEKFDLQGVKIEFEKSNEDLRVMIEQNHFKEVIINLVQNAFEAIVGQGAIKVKTYSDDVNVYVDVWNSGDPIPPDKLEKIFQPFYTTKTYGTGLGLAICRKIVEDEHYGKISVTSGQEGTTFTVQIPKDIQSKGGKS</sequence>
<dbReference type="InterPro" id="IPR000014">
    <property type="entry name" value="PAS"/>
</dbReference>
<dbReference type="EMBL" id="DTPE01000076">
    <property type="protein sequence ID" value="HGE74846.1"/>
    <property type="molecule type" value="Genomic_DNA"/>
</dbReference>
<dbReference type="InterPro" id="IPR036097">
    <property type="entry name" value="HisK_dim/P_sf"/>
</dbReference>